<evidence type="ECO:0000259" key="1">
    <source>
        <dbReference type="Pfam" id="PF00696"/>
    </source>
</evidence>
<organism evidence="2 3">
    <name type="scientific">Candidatus Gottesmanbacteria bacterium RBG_16_43_7</name>
    <dbReference type="NCBI Taxonomy" id="1798373"/>
    <lineage>
        <taxon>Bacteria</taxon>
        <taxon>Candidatus Gottesmaniibacteriota</taxon>
    </lineage>
</organism>
<dbReference type="Gene3D" id="3.40.1160.10">
    <property type="entry name" value="Acetylglutamate kinase-like"/>
    <property type="match status" value="1"/>
</dbReference>
<protein>
    <recommendedName>
        <fullName evidence="1">Aspartate/glutamate/uridylate kinase domain-containing protein</fullName>
    </recommendedName>
</protein>
<proteinExistence type="predicted"/>
<dbReference type="SUPFAM" id="SSF53633">
    <property type="entry name" value="Carbamate kinase-like"/>
    <property type="match status" value="1"/>
</dbReference>
<accession>A0A1F5Z906</accession>
<feature type="domain" description="Aspartate/glutamate/uridylate kinase" evidence="1">
    <location>
        <begin position="12"/>
        <end position="207"/>
    </location>
</feature>
<comment type="caution">
    <text evidence="2">The sequence shown here is derived from an EMBL/GenBank/DDBJ whole genome shotgun (WGS) entry which is preliminary data.</text>
</comment>
<dbReference type="InterPro" id="IPR001048">
    <property type="entry name" value="Asp/Glu/Uridylate_kinase"/>
</dbReference>
<dbReference type="Pfam" id="PF00696">
    <property type="entry name" value="AA_kinase"/>
    <property type="match status" value="1"/>
</dbReference>
<dbReference type="STRING" id="1798373.A2154_02135"/>
<dbReference type="Proteomes" id="UP000176854">
    <property type="component" value="Unassembled WGS sequence"/>
</dbReference>
<gene>
    <name evidence="2" type="ORF">A2154_02135</name>
</gene>
<name>A0A1F5Z906_9BACT</name>
<dbReference type="AlphaFoldDB" id="A0A1F5Z906"/>
<reference evidence="2 3" key="1">
    <citation type="journal article" date="2016" name="Nat. Commun.">
        <title>Thousands of microbial genomes shed light on interconnected biogeochemical processes in an aquifer system.</title>
        <authorList>
            <person name="Anantharaman K."/>
            <person name="Brown C.T."/>
            <person name="Hug L.A."/>
            <person name="Sharon I."/>
            <person name="Castelle C.J."/>
            <person name="Probst A.J."/>
            <person name="Thomas B.C."/>
            <person name="Singh A."/>
            <person name="Wilkins M.J."/>
            <person name="Karaoz U."/>
            <person name="Brodie E.L."/>
            <person name="Williams K.H."/>
            <person name="Hubbard S.S."/>
            <person name="Banfield J.F."/>
        </authorList>
    </citation>
    <scope>NUCLEOTIDE SEQUENCE [LARGE SCALE GENOMIC DNA]</scope>
</reference>
<evidence type="ECO:0000313" key="3">
    <source>
        <dbReference type="Proteomes" id="UP000176854"/>
    </source>
</evidence>
<dbReference type="EMBL" id="MFJC01000044">
    <property type="protein sequence ID" value="OGG08853.1"/>
    <property type="molecule type" value="Genomic_DNA"/>
</dbReference>
<evidence type="ECO:0000313" key="2">
    <source>
        <dbReference type="EMBL" id="OGG08853.1"/>
    </source>
</evidence>
<dbReference type="InterPro" id="IPR036393">
    <property type="entry name" value="AceGlu_kinase-like_sf"/>
</dbReference>
<sequence length="235" mass="25885">MPRIEAEQCTPIQVYSLGGSTLFPKDQPGLNINFFNRLRPFLEEQAHQDRAVIAFIGGGQIARDRQEAARAVGVVNQTSIDKFGIFITRHNALFIKDLLAELGLNTRAYKYQQVKPGIIYLRGGTDPGHTTDYGAVDAARQNNIKYVFNISNTPGVHPFRPDGSYDDSIIVPDMTYDNLIPHLAEHTPGHNAPIDKPAAILARDNGIIYVSLGMDMTNLAACLCGEEFVGTILYP</sequence>